<dbReference type="Proteomes" id="UP000308730">
    <property type="component" value="Unassembled WGS sequence"/>
</dbReference>
<feature type="transmembrane region" description="Helical" evidence="2">
    <location>
        <begin position="255"/>
        <end position="277"/>
    </location>
</feature>
<dbReference type="EMBL" id="SGPM01001006">
    <property type="protein sequence ID" value="THH13899.1"/>
    <property type="molecule type" value="Genomic_DNA"/>
</dbReference>
<evidence type="ECO:0000313" key="4">
    <source>
        <dbReference type="Proteomes" id="UP000308730"/>
    </source>
</evidence>
<feature type="region of interest" description="Disordered" evidence="1">
    <location>
        <begin position="1"/>
        <end position="29"/>
    </location>
</feature>
<evidence type="ECO:0000256" key="2">
    <source>
        <dbReference type="SAM" id="Phobius"/>
    </source>
</evidence>
<dbReference type="OrthoDB" id="2603at2759"/>
<keyword evidence="2" id="KW-1133">Transmembrane helix</keyword>
<evidence type="ECO:0008006" key="5">
    <source>
        <dbReference type="Google" id="ProtNLM"/>
    </source>
</evidence>
<keyword evidence="4" id="KW-1185">Reference proteome</keyword>
<feature type="region of interest" description="Disordered" evidence="1">
    <location>
        <begin position="53"/>
        <end position="73"/>
    </location>
</feature>
<protein>
    <recommendedName>
        <fullName evidence="5">Integral membrane protein</fullName>
    </recommendedName>
</protein>
<gene>
    <name evidence="3" type="ORF">EUX98_g9670</name>
</gene>
<sequence>MENTSESSVAAKDVAQRPAPPDTLGSHYSTHDEHVTKHFGFFHPTQAYFFPPGHKHTKGDTPAPGEAAQWNSRASRKNRFNSDAIHVRHHHTGEAESASELGFVVLGSGHFRAWVFCMVNGFVLFLPLVDIGGDHASAASWWAFVGGTLFEIGSYLMLVESLNTGHDQLFGPALWGIVSRASLNPSSSDETLTPEKGTPKFRWIGWGSPRDLGYLACTIQMFAASIFWVSTITGIPGVIPNLPTTPPTAISDVFFWTPQVIGGIGFIVSSVLLMLEVQKKWWLPNLTSIGWHIAFWNVLGAFGFTLCGALGYGSVASTKVDYQSVLSTFWGSFGFEIGSVIQLWETLWREDPDAGEDSGKPT</sequence>
<feature type="transmembrane region" description="Helical" evidence="2">
    <location>
        <begin position="111"/>
        <end position="129"/>
    </location>
</feature>
<keyword evidence="2" id="KW-0812">Transmembrane</keyword>
<reference evidence="3 4" key="1">
    <citation type="submission" date="2019-02" db="EMBL/GenBank/DDBJ databases">
        <title>Genome sequencing of the rare red list fungi Antrodiella citrinella (Flaviporus citrinellus).</title>
        <authorList>
            <person name="Buettner E."/>
            <person name="Kellner H."/>
        </authorList>
    </citation>
    <scope>NUCLEOTIDE SEQUENCE [LARGE SCALE GENOMIC DNA]</scope>
    <source>
        <strain evidence="3 4">DSM 108506</strain>
    </source>
</reference>
<evidence type="ECO:0000256" key="1">
    <source>
        <dbReference type="SAM" id="MobiDB-lite"/>
    </source>
</evidence>
<organism evidence="3 4">
    <name type="scientific">Antrodiella citrinella</name>
    <dbReference type="NCBI Taxonomy" id="2447956"/>
    <lineage>
        <taxon>Eukaryota</taxon>
        <taxon>Fungi</taxon>
        <taxon>Dikarya</taxon>
        <taxon>Basidiomycota</taxon>
        <taxon>Agaricomycotina</taxon>
        <taxon>Agaricomycetes</taxon>
        <taxon>Polyporales</taxon>
        <taxon>Steccherinaceae</taxon>
        <taxon>Antrodiella</taxon>
    </lineage>
</organism>
<comment type="caution">
    <text evidence="3">The sequence shown here is derived from an EMBL/GenBank/DDBJ whole genome shotgun (WGS) entry which is preliminary data.</text>
</comment>
<evidence type="ECO:0000313" key="3">
    <source>
        <dbReference type="EMBL" id="THH13899.1"/>
    </source>
</evidence>
<keyword evidence="2" id="KW-0472">Membrane</keyword>
<feature type="transmembrane region" description="Helical" evidence="2">
    <location>
        <begin position="141"/>
        <end position="159"/>
    </location>
</feature>
<name>A0A4S4LNX0_9APHY</name>
<dbReference type="AlphaFoldDB" id="A0A4S4LNX0"/>
<feature type="transmembrane region" description="Helical" evidence="2">
    <location>
        <begin position="212"/>
        <end position="235"/>
    </location>
</feature>
<accession>A0A4S4LNX0</accession>
<feature type="transmembrane region" description="Helical" evidence="2">
    <location>
        <begin position="289"/>
        <end position="312"/>
    </location>
</feature>
<proteinExistence type="predicted"/>